<sequence>MDQKKYSEYSCMLEPKYKLARAYVPNQVMGRIFEPREALKKGTLFPELYMPYKYGKKRDYYRHRKYR</sequence>
<keyword evidence="2" id="KW-1185">Reference proteome</keyword>
<dbReference type="EMBL" id="MCIB01000002">
    <property type="protein sequence ID" value="RKD34202.1"/>
    <property type="molecule type" value="Genomic_DNA"/>
</dbReference>
<gene>
    <name evidence="1" type="ORF">BET03_07890</name>
</gene>
<evidence type="ECO:0000313" key="1">
    <source>
        <dbReference type="EMBL" id="RKD34202.1"/>
    </source>
</evidence>
<protein>
    <recommendedName>
        <fullName evidence="3">Spore coat associated protein CotJA</fullName>
    </recommendedName>
</protein>
<organism evidence="1 2">
    <name type="scientific">Thermohalobacter berrensis</name>
    <dbReference type="NCBI Taxonomy" id="99594"/>
    <lineage>
        <taxon>Bacteria</taxon>
        <taxon>Bacillati</taxon>
        <taxon>Bacillota</taxon>
        <taxon>Tissierellia</taxon>
        <taxon>Tissierellales</taxon>
        <taxon>Thermohalobacteraceae</taxon>
        <taxon>Thermohalobacter</taxon>
    </lineage>
</organism>
<evidence type="ECO:0008006" key="3">
    <source>
        <dbReference type="Google" id="ProtNLM"/>
    </source>
</evidence>
<dbReference type="AlphaFoldDB" id="A0A419T9P9"/>
<dbReference type="RefSeq" id="WP_207666031.1">
    <property type="nucleotide sequence ID" value="NZ_MCIB01000002.1"/>
</dbReference>
<dbReference type="Pfam" id="PF11007">
    <property type="entry name" value="CotJA"/>
    <property type="match status" value="1"/>
</dbReference>
<reference evidence="1 2" key="1">
    <citation type="submission" date="2016-08" db="EMBL/GenBank/DDBJ databases">
        <title>Novel Firmicutes and Novel Genomes.</title>
        <authorList>
            <person name="Poppleton D.I."/>
            <person name="Gribaldo S."/>
        </authorList>
    </citation>
    <scope>NUCLEOTIDE SEQUENCE [LARGE SCALE GENOMIC DNA]</scope>
    <source>
        <strain evidence="1 2">CTT3</strain>
    </source>
</reference>
<accession>A0A419T9P9</accession>
<name>A0A419T9P9_9FIRM</name>
<evidence type="ECO:0000313" key="2">
    <source>
        <dbReference type="Proteomes" id="UP000284177"/>
    </source>
</evidence>
<proteinExistence type="predicted"/>
<dbReference type="Proteomes" id="UP000284177">
    <property type="component" value="Unassembled WGS sequence"/>
</dbReference>
<comment type="caution">
    <text evidence="1">The sequence shown here is derived from an EMBL/GenBank/DDBJ whole genome shotgun (WGS) entry which is preliminary data.</text>
</comment>
<dbReference type="InterPro" id="IPR020256">
    <property type="entry name" value="Spore_coat_CotJA"/>
</dbReference>